<reference evidence="1" key="1">
    <citation type="submission" date="2022-06" db="EMBL/GenBank/DDBJ databases">
        <authorList>
            <person name="Legras J.-L."/>
            <person name="Devillers H."/>
            <person name="Grondin C."/>
        </authorList>
    </citation>
    <scope>NUCLEOTIDE SEQUENCE</scope>
    <source>
        <strain evidence="1">CLIB 1444</strain>
    </source>
</reference>
<proteinExistence type="predicted"/>
<sequence>MSVPDKYDAHAGALSADSKKNYEKLLNDYTSSLPSYWKFEIVPNFFKQSDEATDPLSFNYLKEDFGRVLSWEETFSKLSELNSNASEDESYKVFFLARHGQGYHNLANSVYGQKEWDRKWSKLNGDGKMVWGPDPELTDLGVSQAVDNNHVWKEQIKKGCKLPTKWFSSPFTRSVDTLIHTWKDIIDLQKEKPLIKEDFRETMGVHTCDKRSTRSFIASKYEPKGFVIEDGFAEEDIYFKDDYRETIEEQSIRLNRSFQFIFDNYDDEVINVTSHSGSIRSQLLVLNHRPFAIGTGGMIPVFVKATKVKN</sequence>
<organism evidence="1 2">
    <name type="scientific">[Candida] jaroonii</name>
    <dbReference type="NCBI Taxonomy" id="467808"/>
    <lineage>
        <taxon>Eukaryota</taxon>
        <taxon>Fungi</taxon>
        <taxon>Dikarya</taxon>
        <taxon>Ascomycota</taxon>
        <taxon>Saccharomycotina</taxon>
        <taxon>Pichiomycetes</taxon>
        <taxon>Debaryomycetaceae</taxon>
        <taxon>Yamadazyma</taxon>
    </lineage>
</organism>
<dbReference type="EMBL" id="CALSDN010000013">
    <property type="protein sequence ID" value="CAH6723157.1"/>
    <property type="molecule type" value="Genomic_DNA"/>
</dbReference>
<gene>
    <name evidence="1" type="ORF">CLIB1444_13S01618</name>
</gene>
<name>A0ACA9YDM2_9ASCO</name>
<accession>A0ACA9YDM2</accession>
<comment type="caution">
    <text evidence="1">The sequence shown here is derived from an EMBL/GenBank/DDBJ whole genome shotgun (WGS) entry which is preliminary data.</text>
</comment>
<dbReference type="Proteomes" id="UP001152531">
    <property type="component" value="Unassembled WGS sequence"/>
</dbReference>
<evidence type="ECO:0000313" key="2">
    <source>
        <dbReference type="Proteomes" id="UP001152531"/>
    </source>
</evidence>
<evidence type="ECO:0000313" key="1">
    <source>
        <dbReference type="EMBL" id="CAH6723157.1"/>
    </source>
</evidence>
<protein>
    <submittedName>
        <fullName evidence="1">Probable phosphoglycerate mutase Pmu1p</fullName>
    </submittedName>
</protein>
<keyword evidence="2" id="KW-1185">Reference proteome</keyword>